<dbReference type="SUPFAM" id="SSF81338">
    <property type="entry name" value="Aquaporin-like"/>
    <property type="match status" value="1"/>
</dbReference>
<feature type="transmembrane region" description="Helical" evidence="8">
    <location>
        <begin position="40"/>
        <end position="60"/>
    </location>
</feature>
<keyword evidence="4 7" id="KW-0812">Transmembrane</keyword>
<dbReference type="Gene3D" id="1.20.1080.10">
    <property type="entry name" value="Glycerol uptake facilitator protein"/>
    <property type="match status" value="1"/>
</dbReference>
<feature type="transmembrane region" description="Helical" evidence="8">
    <location>
        <begin position="221"/>
        <end position="240"/>
    </location>
</feature>
<comment type="subcellular location">
    <subcellularLocation>
        <location evidence="1">Membrane</location>
        <topology evidence="1">Multi-pass membrane protein</topology>
    </subcellularLocation>
</comment>
<gene>
    <name evidence="9" type="ORF">SAMN05216431_11627</name>
</gene>
<evidence type="ECO:0000256" key="2">
    <source>
        <dbReference type="ARBA" id="ARBA00006175"/>
    </source>
</evidence>
<feature type="transmembrane region" description="Helical" evidence="8">
    <location>
        <begin position="168"/>
        <end position="187"/>
    </location>
</feature>
<dbReference type="PANTHER" id="PTHR43829:SF9">
    <property type="entry name" value="AQUAPORIN-9"/>
    <property type="match status" value="1"/>
</dbReference>
<evidence type="ECO:0000256" key="6">
    <source>
        <dbReference type="ARBA" id="ARBA00023136"/>
    </source>
</evidence>
<name>A0ABY1AE74_9LACO</name>
<feature type="transmembrane region" description="Helical" evidence="8">
    <location>
        <begin position="143"/>
        <end position="162"/>
    </location>
</feature>
<dbReference type="PANTHER" id="PTHR43829">
    <property type="entry name" value="AQUAPORIN OR AQUAGLYCEROPORIN RELATED"/>
    <property type="match status" value="1"/>
</dbReference>
<comment type="similarity">
    <text evidence="2 7">Belongs to the MIP/aquaporin (TC 1.A.8) family.</text>
</comment>
<feature type="transmembrane region" description="Helical" evidence="8">
    <location>
        <begin position="90"/>
        <end position="109"/>
    </location>
</feature>
<protein>
    <submittedName>
        <fullName evidence="9">Glycerol uptake facilitator protein</fullName>
    </submittedName>
</protein>
<dbReference type="PRINTS" id="PR00783">
    <property type="entry name" value="MINTRINSICP"/>
</dbReference>
<evidence type="ECO:0000313" key="10">
    <source>
        <dbReference type="Proteomes" id="UP000182089"/>
    </source>
</evidence>
<evidence type="ECO:0000256" key="8">
    <source>
        <dbReference type="SAM" id="Phobius"/>
    </source>
</evidence>
<proteinExistence type="inferred from homology"/>
<dbReference type="InterPro" id="IPR050363">
    <property type="entry name" value="MIP/Aquaporin"/>
</dbReference>
<keyword evidence="6 8" id="KW-0472">Membrane</keyword>
<evidence type="ECO:0000256" key="5">
    <source>
        <dbReference type="ARBA" id="ARBA00022989"/>
    </source>
</evidence>
<reference evidence="9 10" key="1">
    <citation type="submission" date="2016-10" db="EMBL/GenBank/DDBJ databases">
        <authorList>
            <person name="Varghese N."/>
            <person name="Submissions S."/>
        </authorList>
    </citation>
    <scope>NUCLEOTIDE SEQUENCE [LARGE SCALE GENOMIC DNA]</scope>
    <source>
        <strain evidence="9 10">WC1T17</strain>
    </source>
</reference>
<sequence length="246" mass="26011">MDFSLTTRLAAEFFGTAIMIILGNGSVANVELKGTKGTHSGWMTISVGYGFAVMIPALMFGSVSGNHINPAFTIGLAFAGAFPWSEVLPYIGVQLLGALVGQFIVYLCFKPHYDMTDDNDCVLGTFSTADASGSKANGFINEFFGTLTLVFGALAITHSPVFGHGNQGAGFIGIGLLVMVIVTSFGGPTGPALNPARDLAPRFLFQILPSHRTNRNAHWDYAWIPVVAPILAGICGALLYKVVFGL</sequence>
<dbReference type="PROSITE" id="PS00221">
    <property type="entry name" value="MIP"/>
    <property type="match status" value="1"/>
</dbReference>
<feature type="transmembrane region" description="Helical" evidence="8">
    <location>
        <begin position="9"/>
        <end position="28"/>
    </location>
</feature>
<evidence type="ECO:0000256" key="7">
    <source>
        <dbReference type="RuleBase" id="RU000477"/>
    </source>
</evidence>
<evidence type="ECO:0000313" key="9">
    <source>
        <dbReference type="EMBL" id="SEM96254.1"/>
    </source>
</evidence>
<dbReference type="InterPro" id="IPR022357">
    <property type="entry name" value="MIP_CS"/>
</dbReference>
<evidence type="ECO:0000256" key="1">
    <source>
        <dbReference type="ARBA" id="ARBA00004141"/>
    </source>
</evidence>
<comment type="caution">
    <text evidence="9">The sequence shown here is derived from an EMBL/GenBank/DDBJ whole genome shotgun (WGS) entry which is preliminary data.</text>
</comment>
<keyword evidence="5 8" id="KW-1133">Transmembrane helix</keyword>
<evidence type="ECO:0000256" key="3">
    <source>
        <dbReference type="ARBA" id="ARBA00022448"/>
    </source>
</evidence>
<dbReference type="Pfam" id="PF00230">
    <property type="entry name" value="MIP"/>
    <property type="match status" value="1"/>
</dbReference>
<evidence type="ECO:0000256" key="4">
    <source>
        <dbReference type="ARBA" id="ARBA00022692"/>
    </source>
</evidence>
<dbReference type="Proteomes" id="UP000182089">
    <property type="component" value="Unassembled WGS sequence"/>
</dbReference>
<dbReference type="InterPro" id="IPR000425">
    <property type="entry name" value="MIP"/>
</dbReference>
<dbReference type="EMBL" id="FOCC01000016">
    <property type="protein sequence ID" value="SEM96254.1"/>
    <property type="molecule type" value="Genomic_DNA"/>
</dbReference>
<dbReference type="InterPro" id="IPR023271">
    <property type="entry name" value="Aquaporin-like"/>
</dbReference>
<keyword evidence="3 7" id="KW-0813">Transport</keyword>
<organism evidence="9 10">
    <name type="scientific">Ligilactobacillus ruminis</name>
    <dbReference type="NCBI Taxonomy" id="1623"/>
    <lineage>
        <taxon>Bacteria</taxon>
        <taxon>Bacillati</taxon>
        <taxon>Bacillota</taxon>
        <taxon>Bacilli</taxon>
        <taxon>Lactobacillales</taxon>
        <taxon>Lactobacillaceae</taxon>
        <taxon>Ligilactobacillus</taxon>
    </lineage>
</organism>
<dbReference type="CDD" id="cd00333">
    <property type="entry name" value="MIP"/>
    <property type="match status" value="1"/>
</dbReference>
<accession>A0ABY1AE74</accession>